<reference evidence="1" key="1">
    <citation type="submission" date="2022-11" db="EMBL/GenBank/DDBJ databases">
        <title>Genome Sequence of Boeremia exigua.</title>
        <authorList>
            <person name="Buettner E."/>
        </authorList>
    </citation>
    <scope>NUCLEOTIDE SEQUENCE</scope>
    <source>
        <strain evidence="1">CU02</strain>
    </source>
</reference>
<dbReference type="EMBL" id="JAPHNI010000045">
    <property type="protein sequence ID" value="KAJ8117650.1"/>
    <property type="molecule type" value="Genomic_DNA"/>
</dbReference>
<evidence type="ECO:0000313" key="2">
    <source>
        <dbReference type="Proteomes" id="UP001153331"/>
    </source>
</evidence>
<comment type="caution">
    <text evidence="1">The sequence shown here is derived from an EMBL/GenBank/DDBJ whole genome shotgun (WGS) entry which is preliminary data.</text>
</comment>
<gene>
    <name evidence="1" type="ORF">OPT61_g1186</name>
</gene>
<proteinExistence type="predicted"/>
<evidence type="ECO:0000313" key="1">
    <source>
        <dbReference type="EMBL" id="KAJ8117650.1"/>
    </source>
</evidence>
<dbReference type="Proteomes" id="UP001153331">
    <property type="component" value="Unassembled WGS sequence"/>
</dbReference>
<protein>
    <submittedName>
        <fullName evidence="1">Uncharacterized protein</fullName>
    </submittedName>
</protein>
<sequence>MMRIRIGQDLSVEPRDTRSIDLGGPRPDIGISRRGADWTSAVAVVTLPSFPALDHVRNSIESAFWGLIPLALSAMTQPSGQVLQYPIQLRTYLRSSPVVCGFDALTLLIRFAAYLLTGCYSAPLHAAARAMQIRNRPQNKLGPNEGFQALENLPTVRWLVFCFGTLPQAVKITAFGGLYWTKAWGGLYLASFAIMECFIIAGNRGPYQMIEEDDDDAPEEAIRNISKPKWMANALQRLEDNLALFESFCGIVALLLQLAYLGWVFWILLRPHMDFKDRLKDHDDAATVVVWIPIIYFAVFVYLLLAWVCLALPSGYGSRGCRIMLSLIAGVVCITAYPVALVVLFTSLEKSKAIETLTEVFITVLAYLGSLVALWIGGETLAVGSLLRYKVLLIHREHRRKEEKKGWAIAAWSMFAATLSLSMCYYAFRYDPSGTYKPKWTNSIG</sequence>
<organism evidence="1 2">
    <name type="scientific">Boeremia exigua</name>
    <dbReference type="NCBI Taxonomy" id="749465"/>
    <lineage>
        <taxon>Eukaryota</taxon>
        <taxon>Fungi</taxon>
        <taxon>Dikarya</taxon>
        <taxon>Ascomycota</taxon>
        <taxon>Pezizomycotina</taxon>
        <taxon>Dothideomycetes</taxon>
        <taxon>Pleosporomycetidae</taxon>
        <taxon>Pleosporales</taxon>
        <taxon>Pleosporineae</taxon>
        <taxon>Didymellaceae</taxon>
        <taxon>Boeremia</taxon>
    </lineage>
</organism>
<accession>A0ACC2IQY7</accession>
<keyword evidence="2" id="KW-1185">Reference proteome</keyword>
<name>A0ACC2IQY7_9PLEO</name>